<proteinExistence type="predicted"/>
<accession>A0A3P1T4K9</accession>
<dbReference type="InterPro" id="IPR015943">
    <property type="entry name" value="WD40/YVTN_repeat-like_dom_sf"/>
</dbReference>
<gene>
    <name evidence="1" type="ORF">EII34_10485</name>
</gene>
<sequence>MPDSSSSSPISCSPVAVLTGEHRVIPAVLTDDRTLLLAADGSVTRVVDDGLEERGHRLDCASGPVVAAVRGDLLVAQESDGLRCRDAESWAERWVSPLEAEQVCPGLDGSLVWVVERLEPEHIKLHCLDATNGVAVAVADMMDPFFASITQLDVVTVTTTPGAQQMMLNLGGGQDGIGSWLLTLTQGVGRKEVRATQLFPRQDRAQVAWSPSGRRALVWDNDDHRYLSCDWAGVRPTVTAEGDTEIFDEVDGVGFWETFLTEDLALVRSGDGRVWTFDPATLTLGRELQVEGFPLVTAREIFGRDSEYTMSPFHHAGRAGRHLALTTWAGPDGSQQTVVVEVADIVAAL</sequence>
<dbReference type="OrthoDB" id="4483409at2"/>
<dbReference type="EMBL" id="RQZG01000012">
    <property type="protein sequence ID" value="RRD04254.1"/>
    <property type="molecule type" value="Genomic_DNA"/>
</dbReference>
<dbReference type="RefSeq" id="WP_124845109.1">
    <property type="nucleotide sequence ID" value="NZ_RQZG01000012.1"/>
</dbReference>
<name>A0A3P1T4K9_9ACTN</name>
<dbReference type="Proteomes" id="UP000280819">
    <property type="component" value="Unassembled WGS sequence"/>
</dbReference>
<evidence type="ECO:0008006" key="3">
    <source>
        <dbReference type="Google" id="ProtNLM"/>
    </source>
</evidence>
<evidence type="ECO:0000313" key="2">
    <source>
        <dbReference type="Proteomes" id="UP000280819"/>
    </source>
</evidence>
<dbReference type="SUPFAM" id="SSF63825">
    <property type="entry name" value="YWTD domain"/>
    <property type="match status" value="1"/>
</dbReference>
<dbReference type="Gene3D" id="2.130.10.10">
    <property type="entry name" value="YVTN repeat-like/Quinoprotein amine dehydrogenase"/>
    <property type="match status" value="1"/>
</dbReference>
<protein>
    <recommendedName>
        <fullName evidence="3">WD40 repeat domain-containing protein</fullName>
    </recommendedName>
</protein>
<dbReference type="AlphaFoldDB" id="A0A3P1T4K9"/>
<reference evidence="1 2" key="1">
    <citation type="submission" date="2018-11" db="EMBL/GenBank/DDBJ databases">
        <title>Genomes From Bacteria Associated with the Canine Oral Cavity: a Test Case for Automated Genome-Based Taxonomic Assignment.</title>
        <authorList>
            <person name="Coil D.A."/>
            <person name="Jospin G."/>
            <person name="Darling A.E."/>
            <person name="Wallis C."/>
            <person name="Davis I.J."/>
            <person name="Harris S."/>
            <person name="Eisen J.A."/>
            <person name="Holcombe L.J."/>
            <person name="O'Flynn C."/>
        </authorList>
    </citation>
    <scope>NUCLEOTIDE SEQUENCE [LARGE SCALE GENOMIC DNA]</scope>
    <source>
        <strain evidence="1 2">OH887_COT-365</strain>
    </source>
</reference>
<comment type="caution">
    <text evidence="1">The sequence shown here is derived from an EMBL/GenBank/DDBJ whole genome shotgun (WGS) entry which is preliminary data.</text>
</comment>
<organism evidence="1 2">
    <name type="scientific">Arachnia propionica</name>
    <dbReference type="NCBI Taxonomy" id="1750"/>
    <lineage>
        <taxon>Bacteria</taxon>
        <taxon>Bacillati</taxon>
        <taxon>Actinomycetota</taxon>
        <taxon>Actinomycetes</taxon>
        <taxon>Propionibacteriales</taxon>
        <taxon>Propionibacteriaceae</taxon>
        <taxon>Arachnia</taxon>
    </lineage>
</organism>
<evidence type="ECO:0000313" key="1">
    <source>
        <dbReference type="EMBL" id="RRD04254.1"/>
    </source>
</evidence>